<gene>
    <name evidence="3" type="ORF">KIPB_009641</name>
</gene>
<dbReference type="Proteomes" id="UP000265618">
    <property type="component" value="Unassembled WGS sequence"/>
</dbReference>
<reference evidence="3 4" key="1">
    <citation type="journal article" date="2018" name="PLoS ONE">
        <title>The draft genome of Kipferlia bialata reveals reductive genome evolution in fornicate parasites.</title>
        <authorList>
            <person name="Tanifuji G."/>
            <person name="Takabayashi S."/>
            <person name="Kume K."/>
            <person name="Takagi M."/>
            <person name="Nakayama T."/>
            <person name="Kamikawa R."/>
            <person name="Inagaki Y."/>
            <person name="Hashimoto T."/>
        </authorList>
    </citation>
    <scope>NUCLEOTIDE SEQUENCE [LARGE SCALE GENOMIC DNA]</scope>
    <source>
        <strain evidence="3">NY0173</strain>
    </source>
</reference>
<dbReference type="InterPro" id="IPR006073">
    <property type="entry name" value="GTP-bd"/>
</dbReference>
<keyword evidence="1" id="KW-0812">Transmembrane</keyword>
<evidence type="ECO:0000313" key="4">
    <source>
        <dbReference type="Proteomes" id="UP000265618"/>
    </source>
</evidence>
<feature type="domain" description="G" evidence="2">
    <location>
        <begin position="38"/>
        <end position="156"/>
    </location>
</feature>
<dbReference type="GO" id="GO:0005525">
    <property type="term" value="F:GTP binding"/>
    <property type="evidence" value="ECO:0007669"/>
    <property type="project" value="InterPro"/>
</dbReference>
<protein>
    <recommendedName>
        <fullName evidence="2">G domain-containing protein</fullName>
    </recommendedName>
</protein>
<dbReference type="AlphaFoldDB" id="A0A391NTQ0"/>
<comment type="caution">
    <text evidence="3">The sequence shown here is derived from an EMBL/GenBank/DDBJ whole genome shotgun (WGS) entry which is preliminary data.</text>
</comment>
<proteinExistence type="predicted"/>
<accession>A0A391NTQ0</accession>
<keyword evidence="1" id="KW-0472">Membrane</keyword>
<evidence type="ECO:0000313" key="3">
    <source>
        <dbReference type="EMBL" id="GCA63386.1"/>
    </source>
</evidence>
<keyword evidence="4" id="KW-1185">Reference proteome</keyword>
<dbReference type="CDD" id="cd00882">
    <property type="entry name" value="Ras_like_GTPase"/>
    <property type="match status" value="1"/>
</dbReference>
<keyword evidence="1" id="KW-1133">Transmembrane helix</keyword>
<name>A0A391NTQ0_9EUKA</name>
<dbReference type="SUPFAM" id="SSF52540">
    <property type="entry name" value="P-loop containing nucleoside triphosphate hydrolases"/>
    <property type="match status" value="1"/>
</dbReference>
<dbReference type="InterPro" id="IPR027417">
    <property type="entry name" value="P-loop_NTPase"/>
</dbReference>
<organism evidence="3 4">
    <name type="scientific">Kipferlia bialata</name>
    <dbReference type="NCBI Taxonomy" id="797122"/>
    <lineage>
        <taxon>Eukaryota</taxon>
        <taxon>Metamonada</taxon>
        <taxon>Carpediemonas-like organisms</taxon>
        <taxon>Kipferlia</taxon>
    </lineage>
</organism>
<evidence type="ECO:0000259" key="2">
    <source>
        <dbReference type="Pfam" id="PF01926"/>
    </source>
</evidence>
<feature type="transmembrane region" description="Helical" evidence="1">
    <location>
        <begin position="236"/>
        <end position="257"/>
    </location>
</feature>
<sequence length="435" mass="47268">MPVDQAAPLEDGPEYDEVAEELRRLHNSFDKTLGRVNVIVAGMTGAGKSTLLNSMFGTSLAGVSHDGRPMTTETELYVHPSGHLGIYDTKGFELGEKVQDEVMKLINMRKTKMKHVKSAPHVLWYCVNSATKACDTELNFIRRVVKTGMPVVTVITRAHDFGRGVLSDKVLMQQTLQRELPESVPVLLVDSISSVEMGTQAHGLTTLLNTTAPLIDKGARNALIVMQRIDQKQKRILARATVLTAATAAGAVGAIPIPFLDAFLIAPTQVGMLAAIGGIYQVQFSKAAMTSVIACLTTTLGGRMAASELLKLIPVVGSAVCAGTGFVITAATGFAWEAVCQAYLQTGREMTDQEMIRLFKARLTSFLKLVSANREALMEEGEAFEEPERADPFAEEVLPMIELGGAESMLEPNLLDNDLVDDWEKMKAVYMRSKH</sequence>
<dbReference type="Pfam" id="PF01926">
    <property type="entry name" value="MMR_HSR1"/>
    <property type="match status" value="1"/>
</dbReference>
<feature type="transmembrane region" description="Helical" evidence="1">
    <location>
        <begin position="312"/>
        <end position="336"/>
    </location>
</feature>
<dbReference type="Gene3D" id="3.40.50.300">
    <property type="entry name" value="P-loop containing nucleotide triphosphate hydrolases"/>
    <property type="match status" value="1"/>
</dbReference>
<evidence type="ECO:0000256" key="1">
    <source>
        <dbReference type="SAM" id="Phobius"/>
    </source>
</evidence>
<dbReference type="EMBL" id="BDIP01003337">
    <property type="protein sequence ID" value="GCA63386.1"/>
    <property type="molecule type" value="Genomic_DNA"/>
</dbReference>
<feature type="transmembrane region" description="Helical" evidence="1">
    <location>
        <begin position="263"/>
        <end position="280"/>
    </location>
</feature>